<name>A0A4Y3R573_STRCI</name>
<dbReference type="Proteomes" id="UP000319210">
    <property type="component" value="Unassembled WGS sequence"/>
</dbReference>
<feature type="compositionally biased region" description="Low complexity" evidence="1">
    <location>
        <begin position="20"/>
        <end position="31"/>
    </location>
</feature>
<evidence type="ECO:0000313" key="2">
    <source>
        <dbReference type="EMBL" id="GEB51893.1"/>
    </source>
</evidence>
<keyword evidence="3" id="KW-1185">Reference proteome</keyword>
<dbReference type="EMBL" id="BJMM01000025">
    <property type="protein sequence ID" value="GEB51893.1"/>
    <property type="molecule type" value="Genomic_DNA"/>
</dbReference>
<feature type="region of interest" description="Disordered" evidence="1">
    <location>
        <begin position="459"/>
        <end position="482"/>
    </location>
</feature>
<evidence type="ECO:0000313" key="3">
    <source>
        <dbReference type="Proteomes" id="UP000319210"/>
    </source>
</evidence>
<dbReference type="RefSeq" id="WP_086818181.1">
    <property type="nucleotide sequence ID" value="NZ_BJMM01000025.1"/>
</dbReference>
<gene>
    <name evidence="2" type="ORF">SCA03_44440</name>
</gene>
<feature type="compositionally biased region" description="Low complexity" evidence="1">
    <location>
        <begin position="41"/>
        <end position="53"/>
    </location>
</feature>
<feature type="compositionally biased region" description="Basic and acidic residues" evidence="1">
    <location>
        <begin position="168"/>
        <end position="180"/>
    </location>
</feature>
<evidence type="ECO:0000256" key="1">
    <source>
        <dbReference type="SAM" id="MobiDB-lite"/>
    </source>
</evidence>
<protein>
    <submittedName>
        <fullName evidence="2">Uncharacterized protein</fullName>
    </submittedName>
</protein>
<dbReference type="AlphaFoldDB" id="A0A4Y3R573"/>
<dbReference type="OrthoDB" id="4188441at2"/>
<feature type="region of interest" description="Disordered" evidence="1">
    <location>
        <begin position="360"/>
        <end position="395"/>
    </location>
</feature>
<organism evidence="2 3">
    <name type="scientific">Streptomyces cacaoi</name>
    <dbReference type="NCBI Taxonomy" id="1898"/>
    <lineage>
        <taxon>Bacteria</taxon>
        <taxon>Bacillati</taxon>
        <taxon>Actinomycetota</taxon>
        <taxon>Actinomycetes</taxon>
        <taxon>Kitasatosporales</taxon>
        <taxon>Streptomycetaceae</taxon>
        <taxon>Streptomyces</taxon>
    </lineage>
</organism>
<feature type="compositionally biased region" description="Basic and acidic residues" evidence="1">
    <location>
        <begin position="360"/>
        <end position="376"/>
    </location>
</feature>
<proteinExistence type="predicted"/>
<feature type="region of interest" description="Disordered" evidence="1">
    <location>
        <begin position="319"/>
        <end position="339"/>
    </location>
</feature>
<sequence length="482" mass="51323">MATTRGSRATGADGSAHTPATTRTGTTRLRGTAGGARARKTAGGATRSATGTRRAAHTRRTARATATAALALALLAATAACDDEDHRAANEKRVAHACRGLLPAAGLRPVLPRESTVTTREFGTSLTPDRASRALLDCTVSWEPDRKPFGTSGIRLRAEAAPGRIPRFSKDLDDQTEPRPAHAAFGLPLPSDAEGAVTVDSDGRVVASLTLSCPGGLTGRTRPLHDLHIGLDFPQTDETDYRPTAAERRTASRTAVRVADRITAQQHCGTRPLAGRPAPDKAERARGAALCSWLDAKKLRLDGGASDAWRPEGDTRYSRRTAHCSAGTDEPGIRDRDRPGLAHVTADSWSGVHARTAYEDHADKGAVPGARDRPDFPEPGDEDIPESAGGDDGPELALWARSVCDGGRTYHRVAVGLGTPDPAPGHLTKEERAQLSADVRRTLDRYLDARAGWARQSHCHGTELLGEAQDWAPADRRKETSR</sequence>
<feature type="region of interest" description="Disordered" evidence="1">
    <location>
        <begin position="166"/>
        <end position="188"/>
    </location>
</feature>
<feature type="region of interest" description="Disordered" evidence="1">
    <location>
        <begin position="1"/>
        <end position="62"/>
    </location>
</feature>
<feature type="compositionally biased region" description="Basic and acidic residues" evidence="1">
    <location>
        <begin position="473"/>
        <end position="482"/>
    </location>
</feature>
<comment type="caution">
    <text evidence="2">The sequence shown here is derived from an EMBL/GenBank/DDBJ whole genome shotgun (WGS) entry which is preliminary data.</text>
</comment>
<reference evidence="2 3" key="1">
    <citation type="submission" date="2019-06" db="EMBL/GenBank/DDBJ databases">
        <title>Whole genome shotgun sequence of Streptomyces cacaoi subsp. cacaoi NBRC 12748.</title>
        <authorList>
            <person name="Hosoyama A."/>
            <person name="Uohara A."/>
            <person name="Ohji S."/>
            <person name="Ichikawa N."/>
        </authorList>
    </citation>
    <scope>NUCLEOTIDE SEQUENCE [LARGE SCALE GENOMIC DNA]</scope>
    <source>
        <strain evidence="2 3">NBRC 12748</strain>
    </source>
</reference>
<accession>A0A4Y3R573</accession>